<dbReference type="Proteomes" id="UP000321947">
    <property type="component" value="Unassembled WGS sequence"/>
</dbReference>
<sequence>MGVFITTSANRVQESNDISSNPHDPVGQNAEERMFDRFAQRLVDCFMPTTSTVDKRLRIEILKALEAMTFEGTTNPTDAKKWLSLIENKIRVMECPKDKKVKLAFCCKVVLKTNGLFIQQKLKE</sequence>
<evidence type="ECO:0000313" key="2">
    <source>
        <dbReference type="Proteomes" id="UP000321947"/>
    </source>
</evidence>
<comment type="caution">
    <text evidence="1">The sequence shown here is derived from an EMBL/GenBank/DDBJ whole genome shotgun (WGS) entry which is preliminary data.</text>
</comment>
<name>A0A5D3DXF8_CUCMM</name>
<protein>
    <submittedName>
        <fullName evidence="1">Uncharacterized protein</fullName>
    </submittedName>
</protein>
<dbReference type="EMBL" id="SSTD01002353">
    <property type="protein sequence ID" value="TYK28108.1"/>
    <property type="molecule type" value="Genomic_DNA"/>
</dbReference>
<organism evidence="1 2">
    <name type="scientific">Cucumis melo var. makuwa</name>
    <name type="common">Oriental melon</name>
    <dbReference type="NCBI Taxonomy" id="1194695"/>
    <lineage>
        <taxon>Eukaryota</taxon>
        <taxon>Viridiplantae</taxon>
        <taxon>Streptophyta</taxon>
        <taxon>Embryophyta</taxon>
        <taxon>Tracheophyta</taxon>
        <taxon>Spermatophyta</taxon>
        <taxon>Magnoliopsida</taxon>
        <taxon>eudicotyledons</taxon>
        <taxon>Gunneridae</taxon>
        <taxon>Pentapetalae</taxon>
        <taxon>rosids</taxon>
        <taxon>fabids</taxon>
        <taxon>Cucurbitales</taxon>
        <taxon>Cucurbitaceae</taxon>
        <taxon>Benincaseae</taxon>
        <taxon>Cucumis</taxon>
    </lineage>
</organism>
<gene>
    <name evidence="1" type="ORF">E5676_scaffold289G00110</name>
</gene>
<accession>A0A5D3DXF8</accession>
<reference evidence="1 2" key="1">
    <citation type="submission" date="2019-08" db="EMBL/GenBank/DDBJ databases">
        <title>Draft genome sequences of two oriental melons (Cucumis melo L. var makuwa).</title>
        <authorList>
            <person name="Kwon S.-Y."/>
        </authorList>
    </citation>
    <scope>NUCLEOTIDE SEQUENCE [LARGE SCALE GENOMIC DNA]</scope>
    <source>
        <strain evidence="2">cv. Chang Bougi</strain>
        <tissue evidence="1">Leaf</tissue>
    </source>
</reference>
<dbReference type="AlphaFoldDB" id="A0A5D3DXF8"/>
<evidence type="ECO:0000313" key="1">
    <source>
        <dbReference type="EMBL" id="TYK28108.1"/>
    </source>
</evidence>
<proteinExistence type="predicted"/>